<feature type="compositionally biased region" description="Low complexity" evidence="4">
    <location>
        <begin position="633"/>
        <end position="727"/>
    </location>
</feature>
<dbReference type="InterPro" id="IPR006531">
    <property type="entry name" value="Gp5/Vgr_OB"/>
</dbReference>
<name>A0A0G3STQ6_SERMA</name>
<dbReference type="InterPro" id="IPR006533">
    <property type="entry name" value="T6SS_Vgr_RhsGE"/>
</dbReference>
<keyword evidence="3" id="KW-0964">Secreted</keyword>
<dbReference type="Gene3D" id="2.40.50.230">
    <property type="entry name" value="Gp5 N-terminal domain"/>
    <property type="match status" value="1"/>
</dbReference>
<comment type="similarity">
    <text evidence="2">Belongs to the VgrG protein family.</text>
</comment>
<proteinExistence type="inferred from homology"/>
<dbReference type="GO" id="GO:0005576">
    <property type="term" value="C:extracellular region"/>
    <property type="evidence" value="ECO:0007669"/>
    <property type="project" value="UniProtKB-SubCell"/>
</dbReference>
<sequence>MPLIEIDNPVLAELNAFPLSFTTQEGLSSNSQYSLEFECEQADVDYESLLGEGIRIQIERPDFGSRPFYAYVIGASDAGQHQDKFVYKLELSTWLWFLMQNRNSRIFQDLNVLDIIEQIFSRYGFADYRLDIQGTYPTREYCVQFSETDFAFISRLLEDEGIWYYFDHAEDKHTLVITDRQDFDDLDFGYAVLPFMPDSEENRAIREGIQRIQRSRKVRPNEIVLRDFDFQNPRKNLQTKVEESRLGLQNTPLEWYDYAAGYVDTERGENLARLRLEEMQSDGHLLFGESNAVGLMAGKDFSLILHPDANRNRRFKLTRCDYVFVQDGPDSSSDGRNVTCRFNALNDDVAFRPLRETPKPQMPGIQSATVVGAPNSEVHTDKFARIRVHFHWDRYKTTEEDSSCWIRVVQAWAGKGWGVIAMPRVGQEVLVTYVDGDLDRPMVTGIVYNGDNPPPYQLPEYINYSGMVSRSLRFGKPQHASQLTFDDNRNNERVMLHAERDLQTTVERNQATEVGMDKFDIIRRTFTDWFTNHVSYKDYVFSITGFSASITGVSASLTGVSLSATGVSTSFTGVSTSFTGVSTSFTGVSTSFTGLSTSFTGQSTSCTGVSNSMTGESNSFTSISNSMTGESNSYTTVSTSQTGSSTSFTGVSVSTTGSSTSTTGCSISTTGSSTSTTGSSISTTGSSVSTTGSSVGTTGSSVSSTGSSVSNTGSSVSNTGSSTSTTGVSISYTGASLSETGVDLKKVGMQSKN</sequence>
<keyword evidence="12" id="KW-1185">Reference proteome</keyword>
<dbReference type="Gene3D" id="3.55.50.10">
    <property type="entry name" value="Baseplate protein-like domains"/>
    <property type="match status" value="1"/>
</dbReference>
<feature type="region of interest" description="Disordered" evidence="4">
    <location>
        <begin position="627"/>
        <end position="727"/>
    </location>
</feature>
<dbReference type="Proteomes" id="UP000245399">
    <property type="component" value="Chromosome"/>
</dbReference>
<evidence type="ECO:0000256" key="2">
    <source>
        <dbReference type="ARBA" id="ARBA00005558"/>
    </source>
</evidence>
<gene>
    <name evidence="8" type="ORF">AN695_0219940</name>
    <name evidence="7" type="ORF">DKC05_24425</name>
    <name evidence="9" type="ORF">DMW51_26180</name>
</gene>
<organism evidence="8 10">
    <name type="scientific">Serratia marcescens</name>
    <dbReference type="NCBI Taxonomy" id="615"/>
    <lineage>
        <taxon>Bacteria</taxon>
        <taxon>Pseudomonadati</taxon>
        <taxon>Pseudomonadota</taxon>
        <taxon>Gammaproteobacteria</taxon>
        <taxon>Enterobacterales</taxon>
        <taxon>Yersiniaceae</taxon>
        <taxon>Serratia</taxon>
    </lineage>
</organism>
<comment type="subcellular location">
    <subcellularLocation>
        <location evidence="1">Secreted</location>
    </subcellularLocation>
</comment>
<evidence type="ECO:0000313" key="11">
    <source>
        <dbReference type="Proteomes" id="UP000245399"/>
    </source>
</evidence>
<dbReference type="Proteomes" id="UP000050489">
    <property type="component" value="Unassembled WGS sequence"/>
</dbReference>
<dbReference type="EMBL" id="LJEX02000107">
    <property type="protein sequence ID" value="OCO83110.1"/>
    <property type="molecule type" value="Genomic_DNA"/>
</dbReference>
<reference evidence="10" key="1">
    <citation type="submission" date="2016-04" db="EMBL/GenBank/DDBJ databases">
        <authorList>
            <person name="Osei Sekyere J."/>
            <person name="Sivertsen A."/>
            <person name="Pedersen A.T."/>
            <person name="Sundsfjord A."/>
        </authorList>
    </citation>
    <scope>NUCLEOTIDE SEQUENCE [LARGE SCALE GENOMIC DNA]</scope>
    <source>
        <strain evidence="10">945174350</strain>
    </source>
</reference>
<accession>A0A0G3STQ6</accession>
<evidence type="ECO:0000313" key="9">
    <source>
        <dbReference type="EMBL" id="PYA55275.1"/>
    </source>
</evidence>
<dbReference type="Gene3D" id="4.10.220.110">
    <property type="match status" value="1"/>
</dbReference>
<dbReference type="AlphaFoldDB" id="A0A0G3STQ6"/>
<dbReference type="Gene3D" id="2.30.110.50">
    <property type="match status" value="1"/>
</dbReference>
<evidence type="ECO:0000256" key="4">
    <source>
        <dbReference type="SAM" id="MobiDB-lite"/>
    </source>
</evidence>
<feature type="domain" description="Gp5/Type VI secretion system Vgr protein OB-fold" evidence="5">
    <location>
        <begin position="380"/>
        <end position="448"/>
    </location>
</feature>
<protein>
    <submittedName>
        <fullName evidence="8">Type IV secretion protein Rhs</fullName>
    </submittedName>
    <submittedName>
        <fullName evidence="7">Type VI secretion system tip protein VgrG</fullName>
    </submittedName>
</protein>
<evidence type="ECO:0000259" key="6">
    <source>
        <dbReference type="Pfam" id="PF22178"/>
    </source>
</evidence>
<reference evidence="9" key="4">
    <citation type="submission" date="2018-06" db="EMBL/GenBank/DDBJ databases">
        <title>Serratia marcescens genome sequencing and assembly.</title>
        <authorList>
            <person name="Martins R.C.R."/>
            <person name="Perdigao-Neto L.V."/>
            <person name="Costa S.F."/>
            <person name="Levin A.S.S."/>
        </authorList>
    </citation>
    <scope>NUCLEOTIDE SEQUENCE</scope>
    <source>
        <strain evidence="9">1283</strain>
    </source>
</reference>
<dbReference type="Pfam" id="PF05954">
    <property type="entry name" value="Phage_GPD"/>
    <property type="match status" value="1"/>
</dbReference>
<dbReference type="SUPFAM" id="SSF69349">
    <property type="entry name" value="Phage fibre proteins"/>
    <property type="match status" value="1"/>
</dbReference>
<dbReference type="InterPro" id="IPR017847">
    <property type="entry name" value="T6SS_RhsGE_Vgr_subset"/>
</dbReference>
<evidence type="ECO:0000256" key="3">
    <source>
        <dbReference type="ARBA" id="ARBA00022525"/>
    </source>
</evidence>
<evidence type="ECO:0000313" key="7">
    <source>
        <dbReference type="EMBL" id="AWL70569.1"/>
    </source>
</evidence>
<feature type="domain" description="Gp5/Type VI secretion system Vgr C-terminal trimerisation" evidence="6">
    <location>
        <begin position="465"/>
        <end position="528"/>
    </location>
</feature>
<dbReference type="SUPFAM" id="SSF69255">
    <property type="entry name" value="gp5 N-terminal domain-like"/>
    <property type="match status" value="1"/>
</dbReference>
<dbReference type="NCBIfam" id="TIGR01646">
    <property type="entry name" value="vgr_GE"/>
    <property type="match status" value="1"/>
</dbReference>
<reference evidence="7 11" key="3">
    <citation type="submission" date="2018-05" db="EMBL/GenBank/DDBJ databases">
        <title>Klebsiella quasipneumonaiae provides a window into carbapenemase gene transfer, plasmid rearrangements and nosocomial acquisition from the hospital environment.</title>
        <authorList>
            <person name="Mathers A.J."/>
            <person name="Vegesana K."/>
            <person name="Stoesser N."/>
            <person name="Crook D."/>
            <person name="Vaughan A."/>
            <person name="Barry K."/>
            <person name="Parikh H."/>
            <person name="Sebra R."/>
            <person name="Kotay S."/>
            <person name="Walker A.S."/>
            <person name="Sheppard A.E."/>
        </authorList>
    </citation>
    <scope>NUCLEOTIDE SEQUENCE [LARGE SCALE GENOMIC DNA]</scope>
    <source>
        <strain evidence="7 11">CAV1761</strain>
    </source>
</reference>
<dbReference type="EMBL" id="CP029449">
    <property type="protein sequence ID" value="AWL70569.1"/>
    <property type="molecule type" value="Genomic_DNA"/>
</dbReference>
<evidence type="ECO:0000313" key="10">
    <source>
        <dbReference type="Proteomes" id="UP000050489"/>
    </source>
</evidence>
<evidence type="ECO:0000259" key="5">
    <source>
        <dbReference type="Pfam" id="PF04717"/>
    </source>
</evidence>
<dbReference type="Proteomes" id="UP000247823">
    <property type="component" value="Unassembled WGS sequence"/>
</dbReference>
<dbReference type="PANTHER" id="PTHR32305:SF15">
    <property type="entry name" value="PROTEIN RHSA-RELATED"/>
    <property type="match status" value="1"/>
</dbReference>
<dbReference type="Pfam" id="PF04717">
    <property type="entry name" value="Phage_base_V"/>
    <property type="match status" value="1"/>
</dbReference>
<reference evidence="8" key="2">
    <citation type="journal article" date="2017" name="PLoS ONE">
        <title>Genomic and phenotypic characterisation of fluoroquinolone resistance mechanisms in Enterobacteriaceae in Durban, South Africa.</title>
        <authorList>
            <person name="Osei Sekyere J."/>
            <person name="Amoako D.G."/>
        </authorList>
    </citation>
    <scope>NUCLEOTIDE SEQUENCE</scope>
    <source>
        <strain evidence="8">945174350</strain>
    </source>
</reference>
<dbReference type="InterPro" id="IPR037026">
    <property type="entry name" value="Vgr_OB-fold_dom_sf"/>
</dbReference>
<evidence type="ECO:0000313" key="8">
    <source>
        <dbReference type="EMBL" id="OCO83110.1"/>
    </source>
</evidence>
<dbReference type="Pfam" id="PF22178">
    <property type="entry name" value="Gp5_trimer_C"/>
    <property type="match status" value="1"/>
</dbReference>
<dbReference type="InterPro" id="IPR050708">
    <property type="entry name" value="T6SS_VgrG/RHS"/>
</dbReference>
<dbReference type="RefSeq" id="WP_038872296.1">
    <property type="nucleotide sequence ID" value="NZ_CABMHU010000142.1"/>
</dbReference>
<dbReference type="NCBIfam" id="TIGR03361">
    <property type="entry name" value="VI_Rhs_Vgr"/>
    <property type="match status" value="1"/>
</dbReference>
<dbReference type="SUPFAM" id="SSF69279">
    <property type="entry name" value="Phage tail proteins"/>
    <property type="match status" value="2"/>
</dbReference>
<evidence type="ECO:0000256" key="1">
    <source>
        <dbReference type="ARBA" id="ARBA00004613"/>
    </source>
</evidence>
<dbReference type="InterPro" id="IPR054030">
    <property type="entry name" value="Gp5_Vgr_C"/>
</dbReference>
<dbReference type="PANTHER" id="PTHR32305">
    <property type="match status" value="1"/>
</dbReference>
<evidence type="ECO:0000313" key="12">
    <source>
        <dbReference type="Proteomes" id="UP000247823"/>
    </source>
</evidence>
<reference evidence="9" key="5">
    <citation type="submission" date="2018-06" db="EMBL/GenBank/DDBJ databases">
        <authorList>
            <person name="Martins R.C."/>
            <person name="Perdigao-Neto L.V."/>
            <person name="Costa S.F."/>
            <person name="Levin A.S.S."/>
        </authorList>
    </citation>
    <scope>NUCLEOTIDE SEQUENCE</scope>
    <source>
        <strain evidence="9">1283</strain>
    </source>
</reference>
<dbReference type="EMBL" id="QJQB01000588">
    <property type="protein sequence ID" value="PYA55275.1"/>
    <property type="molecule type" value="Genomic_DNA"/>
</dbReference>